<dbReference type="Pfam" id="PF14059">
    <property type="entry name" value="DUF4251"/>
    <property type="match status" value="1"/>
</dbReference>
<organism evidence="2 3">
    <name type="scientific">Pedobacter cryoconitis</name>
    <dbReference type="NCBI Taxonomy" id="188932"/>
    <lineage>
        <taxon>Bacteria</taxon>
        <taxon>Pseudomonadati</taxon>
        <taxon>Bacteroidota</taxon>
        <taxon>Sphingobacteriia</taxon>
        <taxon>Sphingobacteriales</taxon>
        <taxon>Sphingobacteriaceae</taxon>
        <taxon>Pedobacter</taxon>
    </lineage>
</organism>
<dbReference type="AlphaFoldDB" id="A0A7X0J7T3"/>
<dbReference type="Gene3D" id="2.40.128.410">
    <property type="match status" value="1"/>
</dbReference>
<evidence type="ECO:0000313" key="2">
    <source>
        <dbReference type="EMBL" id="MBB6502663.1"/>
    </source>
</evidence>
<gene>
    <name evidence="2" type="ORF">HDF25_004846</name>
</gene>
<accession>A0A7X0J7T3</accession>
<feature type="signal peptide" evidence="1">
    <location>
        <begin position="1"/>
        <end position="21"/>
    </location>
</feature>
<dbReference type="InterPro" id="IPR025347">
    <property type="entry name" value="DUF4251"/>
</dbReference>
<dbReference type="RefSeq" id="WP_184628913.1">
    <property type="nucleotide sequence ID" value="NZ_JACHCC010000015.1"/>
</dbReference>
<evidence type="ECO:0008006" key="4">
    <source>
        <dbReference type="Google" id="ProtNLM"/>
    </source>
</evidence>
<feature type="chain" id="PRO_5030846781" description="DUF4251 domain-containing protein" evidence="1">
    <location>
        <begin position="22"/>
        <end position="178"/>
    </location>
</feature>
<evidence type="ECO:0000256" key="1">
    <source>
        <dbReference type="SAM" id="SignalP"/>
    </source>
</evidence>
<dbReference type="EMBL" id="JACHCC010000015">
    <property type="protein sequence ID" value="MBB6502663.1"/>
    <property type="molecule type" value="Genomic_DNA"/>
</dbReference>
<dbReference type="Proteomes" id="UP000521017">
    <property type="component" value="Unassembled WGS sequence"/>
</dbReference>
<protein>
    <recommendedName>
        <fullName evidence="4">DUF4251 domain-containing protein</fullName>
    </recommendedName>
</protein>
<keyword evidence="1" id="KW-0732">Signal</keyword>
<name>A0A7X0J7T3_9SPHI</name>
<reference evidence="2 3" key="1">
    <citation type="submission" date="2020-08" db="EMBL/GenBank/DDBJ databases">
        <title>Genomic Encyclopedia of Type Strains, Phase IV (KMG-V): Genome sequencing to study the core and pangenomes of soil and plant-associated prokaryotes.</title>
        <authorList>
            <person name="Whitman W."/>
        </authorList>
    </citation>
    <scope>NUCLEOTIDE SEQUENCE [LARGE SCALE GENOMIC DNA]</scope>
    <source>
        <strain evidence="2 3">M2T3</strain>
    </source>
</reference>
<comment type="caution">
    <text evidence="2">The sequence shown here is derived from an EMBL/GenBank/DDBJ whole genome shotgun (WGS) entry which is preliminary data.</text>
</comment>
<proteinExistence type="predicted"/>
<sequence length="178" mass="19514">MKTLKNILLLVLLFSATRLSAQTDQATLTKIITAQNFVFAANSANPLNSADIDRVMRKMPGYTGGGNINLSTSNYTLSITPDSLVAYLPYFGRSYTPKMGDPNDSGIKFTSKDFKYKSTQTKKGGWTITMNPNDVKDNYNLTLSVTKSGYATLTVTSNSQQAITFNGTINEPKIKKTK</sequence>
<evidence type="ECO:0000313" key="3">
    <source>
        <dbReference type="Proteomes" id="UP000521017"/>
    </source>
</evidence>